<dbReference type="Gene3D" id="2.40.33.40">
    <property type="entry name" value="Phosphotransferase system, glucitol/sorbitol-specific IIA component"/>
    <property type="match status" value="1"/>
</dbReference>
<evidence type="ECO:0000313" key="3">
    <source>
        <dbReference type="Proteomes" id="UP000532121"/>
    </source>
</evidence>
<dbReference type="GO" id="GO:0008982">
    <property type="term" value="F:protein-N(PI)-phosphohistidine-sugar phosphotransferase activity"/>
    <property type="evidence" value="ECO:0007669"/>
    <property type="project" value="InterPro"/>
</dbReference>
<gene>
    <name evidence="2" type="ORF">HHO37_04650</name>
</gene>
<dbReference type="RefSeq" id="WP_003089606.1">
    <property type="nucleotide sequence ID" value="NZ_CP043405.1"/>
</dbReference>
<dbReference type="Pfam" id="PF03829">
    <property type="entry name" value="PTSIIA_gutA"/>
    <property type="match status" value="1"/>
</dbReference>
<proteinExistence type="predicted"/>
<sequence length="121" mass="12899">MTKIFEARVLKVGPEAAGMIKDANMLILFGEEAPEDLAEYCYKIDNKKLSGTITKGGRLLIDNQEFPITAVGAVVEKNLKNLGHITISFDGSNEGSLPGTLHVQAAKPAVLGIGSVIQLFS</sequence>
<protein>
    <submittedName>
        <fullName evidence="2">PTS glucitol/sorbitol transporter subunit IIA</fullName>
    </submittedName>
</protein>
<comment type="caution">
    <text evidence="1">Lacks conserved residue(s) required for the propagation of feature annotation.</text>
</comment>
<evidence type="ECO:0000313" key="2">
    <source>
        <dbReference type="EMBL" id="NMD48979.1"/>
    </source>
</evidence>
<dbReference type="InterPro" id="IPR004716">
    <property type="entry name" value="PTS_IIA_glucitol/sorbitol-sp"/>
</dbReference>
<dbReference type="EMBL" id="JABASA010000007">
    <property type="protein sequence ID" value="NMD48979.1"/>
    <property type="molecule type" value="Genomic_DNA"/>
</dbReference>
<dbReference type="PANTHER" id="PTHR40398">
    <property type="entry name" value="PTS SYSTEM GLUCITOL/SORBITOL-SPECIFIC EIIA COMPONENT"/>
    <property type="match status" value="1"/>
</dbReference>
<dbReference type="SUPFAM" id="SSF141530">
    <property type="entry name" value="PTSIIA/GutA-like"/>
    <property type="match status" value="1"/>
</dbReference>
<dbReference type="GO" id="GO:0016301">
    <property type="term" value="F:kinase activity"/>
    <property type="evidence" value="ECO:0007669"/>
    <property type="project" value="TreeGrafter"/>
</dbReference>
<dbReference type="GO" id="GO:0005737">
    <property type="term" value="C:cytoplasm"/>
    <property type="evidence" value="ECO:0007669"/>
    <property type="project" value="InterPro"/>
</dbReference>
<dbReference type="Proteomes" id="UP000532121">
    <property type="component" value="Unassembled WGS sequence"/>
</dbReference>
<dbReference type="AlphaFoldDB" id="A0A7X9LDK5"/>
<organism evidence="2 3">
    <name type="scientific">Streptococcus ratti</name>
    <dbReference type="NCBI Taxonomy" id="1341"/>
    <lineage>
        <taxon>Bacteria</taxon>
        <taxon>Bacillati</taxon>
        <taxon>Bacillota</taxon>
        <taxon>Bacilli</taxon>
        <taxon>Lactobacillales</taxon>
        <taxon>Streptococcaceae</taxon>
        <taxon>Streptococcus</taxon>
    </lineage>
</organism>
<dbReference type="GO" id="GO:0009401">
    <property type="term" value="P:phosphoenolpyruvate-dependent sugar phosphotransferase system"/>
    <property type="evidence" value="ECO:0007669"/>
    <property type="project" value="InterPro"/>
</dbReference>
<evidence type="ECO:0000256" key="1">
    <source>
        <dbReference type="PROSITE-ProRule" id="PRU00420"/>
    </source>
</evidence>
<dbReference type="PROSITE" id="PS51097">
    <property type="entry name" value="PTS_EIIA_TYPE_5"/>
    <property type="match status" value="1"/>
</dbReference>
<dbReference type="InterPro" id="IPR036665">
    <property type="entry name" value="PTS_IIA_glucitol/sorbitol_sf"/>
</dbReference>
<dbReference type="PANTHER" id="PTHR40398:SF1">
    <property type="entry name" value="PTS SYSTEM GLUCITOL_SORBITOL-SPECIFIC EIIA COMPONENT"/>
    <property type="match status" value="1"/>
</dbReference>
<reference evidence="2 3" key="1">
    <citation type="submission" date="2020-04" db="EMBL/GenBank/DDBJ databases">
        <title>MicrobeNet Type strains.</title>
        <authorList>
            <person name="Nicholson A.C."/>
        </authorList>
    </citation>
    <scope>NUCLEOTIDE SEQUENCE [LARGE SCALE GENOMIC DNA]</scope>
    <source>
        <strain evidence="2 3">DSM 22768</strain>
    </source>
</reference>
<name>A0A7X9LDK5_STRRT</name>
<comment type="caution">
    <text evidence="2">The sequence shown here is derived from an EMBL/GenBank/DDBJ whole genome shotgun (WGS) entry which is preliminary data.</text>
</comment>
<accession>A0A7X9LDK5</accession>